<feature type="transmembrane region" description="Helical" evidence="1">
    <location>
        <begin position="302"/>
        <end position="320"/>
    </location>
</feature>
<dbReference type="Proteomes" id="UP000486602">
    <property type="component" value="Unassembled WGS sequence"/>
</dbReference>
<evidence type="ECO:0000313" key="3">
    <source>
        <dbReference type="Proteomes" id="UP000486602"/>
    </source>
</evidence>
<evidence type="ECO:0000313" key="2">
    <source>
        <dbReference type="EMBL" id="NEN22692.1"/>
    </source>
</evidence>
<protein>
    <recommendedName>
        <fullName evidence="4">Glycosyltransferase family 39 protein</fullName>
    </recommendedName>
</protein>
<dbReference type="AlphaFoldDB" id="A0A7K3WP91"/>
<feature type="transmembrane region" description="Helical" evidence="1">
    <location>
        <begin position="353"/>
        <end position="373"/>
    </location>
</feature>
<feature type="transmembrane region" description="Helical" evidence="1">
    <location>
        <begin position="327"/>
        <end position="347"/>
    </location>
</feature>
<feature type="transmembrane region" description="Helical" evidence="1">
    <location>
        <begin position="175"/>
        <end position="194"/>
    </location>
</feature>
<feature type="transmembrane region" description="Helical" evidence="1">
    <location>
        <begin position="200"/>
        <end position="228"/>
    </location>
</feature>
<feature type="transmembrane region" description="Helical" evidence="1">
    <location>
        <begin position="123"/>
        <end position="143"/>
    </location>
</feature>
<feature type="transmembrane region" description="Helical" evidence="1">
    <location>
        <begin position="6"/>
        <end position="31"/>
    </location>
</feature>
<dbReference type="EMBL" id="JAAGVY010000004">
    <property type="protein sequence ID" value="NEN22692.1"/>
    <property type="molecule type" value="Genomic_DNA"/>
</dbReference>
<comment type="caution">
    <text evidence="2">The sequence shown here is derived from an EMBL/GenBank/DDBJ whole genome shotgun (WGS) entry which is preliminary data.</text>
</comment>
<reference evidence="2 3" key="1">
    <citation type="submission" date="2020-02" db="EMBL/GenBank/DDBJ databases">
        <title>Out from the shadows clarifying the taxonomy of the family Cryomorphaceae and related taxa by utilizing the GTDB taxonomic framework.</title>
        <authorList>
            <person name="Bowman J.P."/>
        </authorList>
    </citation>
    <scope>NUCLEOTIDE SEQUENCE [LARGE SCALE GENOMIC DNA]</scope>
    <source>
        <strain evidence="2 3">QSSC 1-22</strain>
    </source>
</reference>
<proteinExistence type="predicted"/>
<feature type="transmembrane region" description="Helical" evidence="1">
    <location>
        <begin position="385"/>
        <end position="403"/>
    </location>
</feature>
<evidence type="ECO:0008006" key="4">
    <source>
        <dbReference type="Google" id="ProtNLM"/>
    </source>
</evidence>
<sequence length="599" mass="69071">MKNVFLQFGLVNSTITAIGIFFLIIIVSVIWKPDDSQNIIRTIDGDGKGYYMYLPSIFISGDFGDEPADYRYLLETPNGVINRYNAGTPILIAPFFAAACTYYEISGLTYSGYESGFQKMANFAALFYFLLGLYAFSLVLRSIHFRSQTIAIVVALLAVGSNLLFYTVNAPAFSHVYSFFSISFLLLFAKRFIASHKTKHFILASIFLGLTLLIRPFNGLIIFAFPFLASNWSEFAKAIKALIKRPFRLFLCVVLVVGIFGIQQILWFVQTGHFVLYGYSNEGFYFDKPQIMNVLFSFRKGLFIYTPILLVTIFGLAPLFKKNRYRFCSYLVFSVLIVYFISSWWIWYYGPSFGHRVFIDFYPLLFIPLAFLIQSLQNRFSKYGFMLIATACVLLNLLQSYQFKAGILSQSDMNWSKYRYVFGTTDAQYENVLGGASDMKPYHRKETIILKALTDFENKESLFRFSKSIYDSLSNSIVADYREYEFNVLAEIPIDSSYVNGRDAFLKLELHLLELQPMPLNEQALIVFDLRDSIGNPYYYIATPLKDVPLFKSNNWQQFVYSLVLPIRKKTDKLSVYIWNKPKKAFYLDNISMEVSVFE</sequence>
<gene>
    <name evidence="2" type="ORF">G3O08_04120</name>
</gene>
<keyword evidence="1" id="KW-0472">Membrane</keyword>
<feature type="transmembrane region" description="Helical" evidence="1">
    <location>
        <begin position="149"/>
        <end position="168"/>
    </location>
</feature>
<keyword evidence="1" id="KW-1133">Transmembrane helix</keyword>
<feature type="transmembrane region" description="Helical" evidence="1">
    <location>
        <begin position="249"/>
        <end position="269"/>
    </location>
</feature>
<name>A0A7K3WP91_9FLAO</name>
<keyword evidence="3" id="KW-1185">Reference proteome</keyword>
<organism evidence="2 3">
    <name type="scientific">Cryomorpha ignava</name>
    <dbReference type="NCBI Taxonomy" id="101383"/>
    <lineage>
        <taxon>Bacteria</taxon>
        <taxon>Pseudomonadati</taxon>
        <taxon>Bacteroidota</taxon>
        <taxon>Flavobacteriia</taxon>
        <taxon>Flavobacteriales</taxon>
        <taxon>Cryomorphaceae</taxon>
        <taxon>Cryomorpha</taxon>
    </lineage>
</organism>
<accession>A0A7K3WP91</accession>
<keyword evidence="1" id="KW-0812">Transmembrane</keyword>
<dbReference type="RefSeq" id="WP_163283411.1">
    <property type="nucleotide sequence ID" value="NZ_JAAGVY010000004.1"/>
</dbReference>
<evidence type="ECO:0000256" key="1">
    <source>
        <dbReference type="SAM" id="Phobius"/>
    </source>
</evidence>